<feature type="region of interest" description="Disordered" evidence="7">
    <location>
        <begin position="1"/>
        <end position="66"/>
    </location>
</feature>
<comment type="function">
    <text evidence="5">Putative transcription factor required for axon growth and guidance in the central and peripheral nervous systems. Repels CNS axons away from the midline by promoting the expression of the midline repellent sli and its receptor robo.</text>
</comment>
<dbReference type="PROSITE" id="PS00028">
    <property type="entry name" value="ZINC_FINGER_C2H2_1"/>
    <property type="match status" value="2"/>
</dbReference>
<keyword evidence="1" id="KW-0217">Developmental protein</keyword>
<sequence>MSDRGAIMSVTVRCHDEDREVPGHAQQDGEQREQQHHHQYQQQQQQQQQPPQQQSQQQQQPQLQQDDKKQTYNLCWNEFSPIYYLFSIEDPPADVMVGKDQSNNVLPPYTELREQEEFVDVTLACEGQQVSAHKVVLSACSPYFRSLLKNNPCDHPIIILNEVGYGELVTLLQYMYHGEVQIVHDQIKDFLRTAKLLQIRGLAEAAAAESRSRSTPDCRRDNGPVREVPTPTPKVELIEPEEESRPPDSPQVKRIKLSSSVGPVPPSSPSPRLSRGPSPPAPTPPIPSLPLSMANMASMAGLPTLPPMGLPGASLPLSMPSSITALPPVTTAHPSSIHHGRSALHTPTPTCQQPSFHGLYPGMPSEDTQDTMGSDRSEDRDKMRHDDDDYDHESTLEKMSGLANMAALKGFGGFPGPSGLASLTSAALGSNSDSNPGCTGSRDLDLSVLMSQLGGGDPPAPHQQGIQLSPGATSSCTAGPSTMQLWQQSQHNQQQQQDQQQQQSRPWCEACGRSYSTVGNLKQHVANVHGRGEWVVCGVCGKTFKTRQYLQSHLLQQHGIRQRPTPLLPPSCPQSADPALNMLHHESPSSSAQTPPFSPAHRSFHNHSSINQSLPQTSVPTTFTNPGQSSSEFATASLNGHVHHPHFGQSSSSYPQAPPLNPNPAIGPTLPQPDSSGQAASPPPQPIKQEGFTGFQTTQIKQEISSENYYTI</sequence>
<feature type="region of interest" description="Disordered" evidence="7">
    <location>
        <begin position="451"/>
        <end position="501"/>
    </location>
</feature>
<protein>
    <submittedName>
        <fullName evidence="10">Abrupt-like 1</fullName>
    </submittedName>
</protein>
<evidence type="ECO:0000256" key="6">
    <source>
        <dbReference type="PROSITE-ProRule" id="PRU00042"/>
    </source>
</evidence>
<organism evidence="10 11">
    <name type="scientific">Homarus americanus</name>
    <name type="common">American lobster</name>
    <dbReference type="NCBI Taxonomy" id="6706"/>
    <lineage>
        <taxon>Eukaryota</taxon>
        <taxon>Metazoa</taxon>
        <taxon>Ecdysozoa</taxon>
        <taxon>Arthropoda</taxon>
        <taxon>Crustacea</taxon>
        <taxon>Multicrustacea</taxon>
        <taxon>Malacostraca</taxon>
        <taxon>Eumalacostraca</taxon>
        <taxon>Eucarida</taxon>
        <taxon>Decapoda</taxon>
        <taxon>Pleocyemata</taxon>
        <taxon>Astacidea</taxon>
        <taxon>Nephropoidea</taxon>
        <taxon>Nephropidae</taxon>
        <taxon>Homarus</taxon>
    </lineage>
</organism>
<dbReference type="InterPro" id="IPR000210">
    <property type="entry name" value="BTB/POZ_dom"/>
</dbReference>
<dbReference type="InterPro" id="IPR013087">
    <property type="entry name" value="Znf_C2H2_type"/>
</dbReference>
<dbReference type="PROSITE" id="PS50097">
    <property type="entry name" value="BTB"/>
    <property type="match status" value="1"/>
</dbReference>
<evidence type="ECO:0000313" key="11">
    <source>
        <dbReference type="Proteomes" id="UP000747542"/>
    </source>
</evidence>
<dbReference type="Gene3D" id="3.30.710.10">
    <property type="entry name" value="Potassium Channel Kv1.1, Chain A"/>
    <property type="match status" value="1"/>
</dbReference>
<feature type="compositionally biased region" description="Basic and acidic residues" evidence="7">
    <location>
        <begin position="373"/>
        <end position="395"/>
    </location>
</feature>
<gene>
    <name evidence="10" type="primary">ab-L1</name>
    <name evidence="10" type="ORF">Hamer_G001623</name>
</gene>
<accession>A0A8J5JSU7</accession>
<dbReference type="SMART" id="SM00225">
    <property type="entry name" value="BTB"/>
    <property type="match status" value="1"/>
</dbReference>
<proteinExistence type="predicted"/>
<dbReference type="Pfam" id="PF00096">
    <property type="entry name" value="zf-C2H2"/>
    <property type="match status" value="1"/>
</dbReference>
<reference evidence="10" key="1">
    <citation type="journal article" date="2021" name="Sci. Adv.">
        <title>The American lobster genome reveals insights on longevity, neural, and immune adaptations.</title>
        <authorList>
            <person name="Polinski J.M."/>
            <person name="Zimin A.V."/>
            <person name="Clark K.F."/>
            <person name="Kohn A.B."/>
            <person name="Sadowski N."/>
            <person name="Timp W."/>
            <person name="Ptitsyn A."/>
            <person name="Khanna P."/>
            <person name="Romanova D.Y."/>
            <person name="Williams P."/>
            <person name="Greenwood S.J."/>
            <person name="Moroz L.L."/>
            <person name="Walt D.R."/>
            <person name="Bodnar A.G."/>
        </authorList>
    </citation>
    <scope>NUCLEOTIDE SEQUENCE</scope>
    <source>
        <strain evidence="10">GMGI-L3</strain>
    </source>
</reference>
<dbReference type="Proteomes" id="UP000747542">
    <property type="component" value="Unassembled WGS sequence"/>
</dbReference>
<name>A0A8J5JSU7_HOMAM</name>
<evidence type="ECO:0000256" key="1">
    <source>
        <dbReference type="ARBA" id="ARBA00022473"/>
    </source>
</evidence>
<evidence type="ECO:0000256" key="2">
    <source>
        <dbReference type="ARBA" id="ARBA00022782"/>
    </source>
</evidence>
<dbReference type="GO" id="GO:0045476">
    <property type="term" value="P:nurse cell apoptotic process"/>
    <property type="evidence" value="ECO:0007669"/>
    <property type="project" value="UniProtKB-ARBA"/>
</dbReference>
<feature type="region of interest" description="Disordered" evidence="7">
    <location>
        <begin position="205"/>
        <end position="289"/>
    </location>
</feature>
<dbReference type="PANTHER" id="PTHR23110">
    <property type="entry name" value="BTB DOMAIN TRANSCRIPTION FACTOR"/>
    <property type="match status" value="1"/>
</dbReference>
<dbReference type="GO" id="GO:0035167">
    <property type="term" value="P:larval lymph gland hemopoiesis"/>
    <property type="evidence" value="ECO:0007669"/>
    <property type="project" value="UniProtKB-ARBA"/>
</dbReference>
<dbReference type="SUPFAM" id="SSF57667">
    <property type="entry name" value="beta-beta-alpha zinc fingers"/>
    <property type="match status" value="1"/>
</dbReference>
<comment type="caution">
    <text evidence="10">The sequence shown here is derived from an EMBL/GenBank/DDBJ whole genome shotgun (WGS) entry which is preliminary data.</text>
</comment>
<feature type="domain" description="C2H2-type" evidence="9">
    <location>
        <begin position="535"/>
        <end position="558"/>
    </location>
</feature>
<keyword evidence="4" id="KW-0539">Nucleus</keyword>
<evidence type="ECO:0000313" key="10">
    <source>
        <dbReference type="EMBL" id="KAG7160394.1"/>
    </source>
</evidence>
<feature type="compositionally biased region" description="Low complexity" evidence="7">
    <location>
        <begin position="40"/>
        <end position="64"/>
    </location>
</feature>
<keyword evidence="2" id="KW-0221">Differentiation</keyword>
<dbReference type="CDD" id="cd18315">
    <property type="entry name" value="BTB_POZ_BAB-like"/>
    <property type="match status" value="1"/>
</dbReference>
<feature type="region of interest" description="Disordered" evidence="7">
    <location>
        <begin position="326"/>
        <end position="395"/>
    </location>
</feature>
<dbReference type="GO" id="GO:0008270">
    <property type="term" value="F:zinc ion binding"/>
    <property type="evidence" value="ECO:0007669"/>
    <property type="project" value="UniProtKB-KW"/>
</dbReference>
<dbReference type="InterPro" id="IPR036236">
    <property type="entry name" value="Znf_C2H2_sf"/>
</dbReference>
<dbReference type="SUPFAM" id="SSF54695">
    <property type="entry name" value="POZ domain"/>
    <property type="match status" value="1"/>
</dbReference>
<dbReference type="GO" id="GO:0006357">
    <property type="term" value="P:regulation of transcription by RNA polymerase II"/>
    <property type="evidence" value="ECO:0007669"/>
    <property type="project" value="TreeGrafter"/>
</dbReference>
<evidence type="ECO:0000259" key="9">
    <source>
        <dbReference type="PROSITE" id="PS50157"/>
    </source>
</evidence>
<feature type="compositionally biased region" description="Polar residues" evidence="7">
    <location>
        <begin position="464"/>
        <end position="483"/>
    </location>
</feature>
<feature type="compositionally biased region" description="Low complexity" evidence="7">
    <location>
        <begin position="484"/>
        <end position="501"/>
    </location>
</feature>
<dbReference type="GO" id="GO:0016199">
    <property type="term" value="P:axon midline choice point recognition"/>
    <property type="evidence" value="ECO:0007669"/>
    <property type="project" value="UniProtKB-ARBA"/>
</dbReference>
<feature type="domain" description="C2H2-type" evidence="9">
    <location>
        <begin position="508"/>
        <end position="529"/>
    </location>
</feature>
<dbReference type="EMBL" id="JAHLQT010031306">
    <property type="protein sequence ID" value="KAG7160394.1"/>
    <property type="molecule type" value="Genomic_DNA"/>
</dbReference>
<dbReference type="SMART" id="SM00355">
    <property type="entry name" value="ZnF_C2H2"/>
    <property type="match status" value="2"/>
</dbReference>
<dbReference type="PANTHER" id="PTHR23110:SF111">
    <property type="entry name" value="LONGITUDINALS LACKING PROTEIN, ISOFORMS F_I_K_T"/>
    <property type="match status" value="1"/>
</dbReference>
<dbReference type="GO" id="GO:0045467">
    <property type="term" value="P:R7 cell development"/>
    <property type="evidence" value="ECO:0007669"/>
    <property type="project" value="UniProtKB-ARBA"/>
</dbReference>
<feature type="domain" description="BTB" evidence="8">
    <location>
        <begin position="119"/>
        <end position="184"/>
    </location>
</feature>
<feature type="compositionally biased region" description="Basic and acidic residues" evidence="7">
    <location>
        <begin position="210"/>
        <end position="224"/>
    </location>
</feature>
<dbReference type="GO" id="GO:0007526">
    <property type="term" value="P:larval somatic muscle development"/>
    <property type="evidence" value="ECO:0007669"/>
    <property type="project" value="UniProtKB-ARBA"/>
</dbReference>
<keyword evidence="6" id="KW-0862">Zinc</keyword>
<evidence type="ECO:0000256" key="5">
    <source>
        <dbReference type="ARBA" id="ARBA00037382"/>
    </source>
</evidence>
<feature type="compositionally biased region" description="Basic and acidic residues" evidence="7">
    <location>
        <begin position="13"/>
        <end position="36"/>
    </location>
</feature>
<dbReference type="Pfam" id="PF00651">
    <property type="entry name" value="BTB"/>
    <property type="match status" value="1"/>
</dbReference>
<dbReference type="InterPro" id="IPR051095">
    <property type="entry name" value="Dros_DevTransReg"/>
</dbReference>
<evidence type="ECO:0000256" key="4">
    <source>
        <dbReference type="ARBA" id="ARBA00023242"/>
    </source>
</evidence>
<dbReference type="GO" id="GO:0048813">
    <property type="term" value="P:dendrite morphogenesis"/>
    <property type="evidence" value="ECO:0007669"/>
    <property type="project" value="UniProtKB-ARBA"/>
</dbReference>
<keyword evidence="6" id="KW-0479">Metal-binding</keyword>
<keyword evidence="3" id="KW-0524">Neurogenesis</keyword>
<evidence type="ECO:0000256" key="7">
    <source>
        <dbReference type="SAM" id="MobiDB-lite"/>
    </source>
</evidence>
<feature type="compositionally biased region" description="Pro residues" evidence="7">
    <location>
        <begin position="277"/>
        <end position="288"/>
    </location>
</feature>
<dbReference type="GO" id="GO:0007464">
    <property type="term" value="P:R3/R4 cell fate commitment"/>
    <property type="evidence" value="ECO:0007669"/>
    <property type="project" value="UniProtKB-ARBA"/>
</dbReference>
<dbReference type="GO" id="GO:0005634">
    <property type="term" value="C:nucleus"/>
    <property type="evidence" value="ECO:0007669"/>
    <property type="project" value="TreeGrafter"/>
</dbReference>
<evidence type="ECO:0000259" key="8">
    <source>
        <dbReference type="PROSITE" id="PS50097"/>
    </source>
</evidence>
<feature type="compositionally biased region" description="Polar residues" evidence="7">
    <location>
        <begin position="345"/>
        <end position="355"/>
    </location>
</feature>
<evidence type="ECO:0000256" key="3">
    <source>
        <dbReference type="ARBA" id="ARBA00022902"/>
    </source>
</evidence>
<dbReference type="Gene3D" id="3.30.160.60">
    <property type="entry name" value="Classic Zinc Finger"/>
    <property type="match status" value="1"/>
</dbReference>
<keyword evidence="11" id="KW-1185">Reference proteome</keyword>
<keyword evidence="6" id="KW-0863">Zinc-finger</keyword>
<dbReference type="InterPro" id="IPR011333">
    <property type="entry name" value="SKP1/BTB/POZ_sf"/>
</dbReference>
<dbReference type="GO" id="GO:0008406">
    <property type="term" value="P:gonad development"/>
    <property type="evidence" value="ECO:0007669"/>
    <property type="project" value="UniProtKB-ARBA"/>
</dbReference>
<dbReference type="AlphaFoldDB" id="A0A8J5JSU7"/>
<feature type="region of interest" description="Disordered" evidence="7">
    <location>
        <begin position="561"/>
        <end position="694"/>
    </location>
</feature>
<feature type="compositionally biased region" description="Polar residues" evidence="7">
    <location>
        <begin position="606"/>
        <end position="638"/>
    </location>
</feature>
<dbReference type="PROSITE" id="PS50157">
    <property type="entry name" value="ZINC_FINGER_C2H2_2"/>
    <property type="match status" value="2"/>
</dbReference>